<evidence type="ECO:0000313" key="1">
    <source>
        <dbReference type="EMBL" id="PMB70255.1"/>
    </source>
</evidence>
<proteinExistence type="predicted"/>
<dbReference type="AlphaFoldDB" id="A0A2N6NSL0"/>
<protein>
    <submittedName>
        <fullName evidence="1">Uncharacterized protein</fullName>
    </submittedName>
</protein>
<gene>
    <name evidence="1" type="ORF">BM221_002705</name>
</gene>
<reference evidence="1 2" key="1">
    <citation type="journal article" date="2016" name="Appl. Microbiol. Biotechnol.">
        <title>Characterization of T-DNA insertion mutants with decreased virulence in the entomopathogenic fungus Beauveria bassiana JEF-007.</title>
        <authorList>
            <person name="Kim S."/>
            <person name="Lee S.J."/>
            <person name="Nai Y.S."/>
            <person name="Yu J.S."/>
            <person name="Lee M.R."/>
            <person name="Yang Y.T."/>
            <person name="Kim J.S."/>
        </authorList>
    </citation>
    <scope>NUCLEOTIDE SEQUENCE [LARGE SCALE GENOMIC DNA]</scope>
    <source>
        <strain evidence="1 2">JEF-007</strain>
    </source>
</reference>
<evidence type="ECO:0000313" key="2">
    <source>
        <dbReference type="Proteomes" id="UP000235728"/>
    </source>
</evidence>
<dbReference type="EMBL" id="MRVG01000003">
    <property type="protein sequence ID" value="PMB70255.1"/>
    <property type="molecule type" value="Genomic_DNA"/>
</dbReference>
<comment type="caution">
    <text evidence="1">The sequence shown here is derived from an EMBL/GenBank/DDBJ whole genome shotgun (WGS) entry which is preliminary data.</text>
</comment>
<accession>A0A2N6NSL0</accession>
<name>A0A2N6NSL0_BEABA</name>
<organism evidence="1 2">
    <name type="scientific">Beauveria bassiana</name>
    <name type="common">White muscardine disease fungus</name>
    <name type="synonym">Tritirachium shiotae</name>
    <dbReference type="NCBI Taxonomy" id="176275"/>
    <lineage>
        <taxon>Eukaryota</taxon>
        <taxon>Fungi</taxon>
        <taxon>Dikarya</taxon>
        <taxon>Ascomycota</taxon>
        <taxon>Pezizomycotina</taxon>
        <taxon>Sordariomycetes</taxon>
        <taxon>Hypocreomycetidae</taxon>
        <taxon>Hypocreales</taxon>
        <taxon>Cordycipitaceae</taxon>
        <taxon>Beauveria</taxon>
    </lineage>
</organism>
<sequence length="80" mass="9225">MGASPRNLTKSFYEQLRSRDDDLPDLEAGQMRALDEEDLKHEFRDVQFDETKTQESRTTVASTMAERGPKLRTIMSQFNG</sequence>
<dbReference type="Proteomes" id="UP000235728">
    <property type="component" value="Unassembled WGS sequence"/>
</dbReference>